<organism evidence="1 2">
    <name type="scientific">Maridesulfovibrio ferrireducens</name>
    <dbReference type="NCBI Taxonomy" id="246191"/>
    <lineage>
        <taxon>Bacteria</taxon>
        <taxon>Pseudomonadati</taxon>
        <taxon>Thermodesulfobacteriota</taxon>
        <taxon>Desulfovibrionia</taxon>
        <taxon>Desulfovibrionales</taxon>
        <taxon>Desulfovibrionaceae</taxon>
        <taxon>Maridesulfovibrio</taxon>
    </lineage>
</organism>
<name>A0A1G9B622_9BACT</name>
<dbReference type="AlphaFoldDB" id="A0A1G9B622"/>
<dbReference type="InterPro" id="IPR036412">
    <property type="entry name" value="HAD-like_sf"/>
</dbReference>
<reference evidence="2" key="1">
    <citation type="submission" date="2016-10" db="EMBL/GenBank/DDBJ databases">
        <authorList>
            <person name="Varghese N."/>
            <person name="Submissions S."/>
        </authorList>
    </citation>
    <scope>NUCLEOTIDE SEQUENCE [LARGE SCALE GENOMIC DNA]</scope>
    <source>
        <strain evidence="2">DSM 16995</strain>
    </source>
</reference>
<protein>
    <recommendedName>
        <fullName evidence="3">Haloacid dehalogenase-like hydrolase</fullName>
    </recommendedName>
</protein>
<dbReference type="RefSeq" id="WP_092157289.1">
    <property type="nucleotide sequence ID" value="NZ_FNGA01000001.1"/>
</dbReference>
<sequence>MLIGFDLDNTIIRYDKSLHKIALERGLIQKDVPRLKRSIRDEVRRLHGDEEWQKLQVAIYGTEIDKAELMPGVWDCLLTLKQAGHSFQIVSHKTRYPNYGQLKIDLRKCALNFLTEANFFSSDTLSMSVNDIFFLSTREEKVRKIADLDHHYFIDDLEEVFTEPLFPDSVHKILFSREKNGRKIPGCSVFSTFEEISNFILKRTANGTI</sequence>
<proteinExistence type="predicted"/>
<dbReference type="Proteomes" id="UP000199053">
    <property type="component" value="Unassembled WGS sequence"/>
</dbReference>
<gene>
    <name evidence="1" type="ORF">SAMN05660337_0169</name>
</gene>
<dbReference type="SUPFAM" id="SSF56784">
    <property type="entry name" value="HAD-like"/>
    <property type="match status" value="1"/>
</dbReference>
<dbReference type="STRING" id="246191.SAMN05660337_0169"/>
<dbReference type="Gene3D" id="3.40.50.1000">
    <property type="entry name" value="HAD superfamily/HAD-like"/>
    <property type="match status" value="1"/>
</dbReference>
<dbReference type="InterPro" id="IPR023214">
    <property type="entry name" value="HAD_sf"/>
</dbReference>
<dbReference type="EMBL" id="FNGA01000001">
    <property type="protein sequence ID" value="SDK34929.1"/>
    <property type="molecule type" value="Genomic_DNA"/>
</dbReference>
<evidence type="ECO:0000313" key="2">
    <source>
        <dbReference type="Proteomes" id="UP000199053"/>
    </source>
</evidence>
<dbReference type="OrthoDB" id="573782at2"/>
<evidence type="ECO:0008006" key="3">
    <source>
        <dbReference type="Google" id="ProtNLM"/>
    </source>
</evidence>
<evidence type="ECO:0000313" key="1">
    <source>
        <dbReference type="EMBL" id="SDK34929.1"/>
    </source>
</evidence>
<accession>A0A1G9B622</accession>
<keyword evidence="2" id="KW-1185">Reference proteome</keyword>